<dbReference type="RefSeq" id="WP_312552676.1">
    <property type="nucleotide sequence ID" value="NZ_JBHRVV010000001.1"/>
</dbReference>
<dbReference type="Proteomes" id="UP001595665">
    <property type="component" value="Unassembled WGS sequence"/>
</dbReference>
<proteinExistence type="predicted"/>
<dbReference type="EMBL" id="JBHRVV010000001">
    <property type="protein sequence ID" value="MFC3457674.1"/>
    <property type="molecule type" value="Genomic_DNA"/>
</dbReference>
<keyword evidence="1" id="KW-0812">Transmembrane</keyword>
<dbReference type="Pfam" id="PF10003">
    <property type="entry name" value="DUF2244"/>
    <property type="match status" value="1"/>
</dbReference>
<evidence type="ECO:0000256" key="1">
    <source>
        <dbReference type="SAM" id="Phobius"/>
    </source>
</evidence>
<keyword evidence="3" id="KW-1185">Reference proteome</keyword>
<dbReference type="InterPro" id="IPR019253">
    <property type="entry name" value="DUF2244_TM"/>
</dbReference>
<feature type="transmembrane region" description="Helical" evidence="1">
    <location>
        <begin position="20"/>
        <end position="38"/>
    </location>
</feature>
<reference evidence="3" key="1">
    <citation type="journal article" date="2019" name="Int. J. Syst. Evol. Microbiol.">
        <title>The Global Catalogue of Microorganisms (GCM) 10K type strain sequencing project: providing services to taxonomists for standard genome sequencing and annotation.</title>
        <authorList>
            <consortium name="The Broad Institute Genomics Platform"/>
            <consortium name="The Broad Institute Genome Sequencing Center for Infectious Disease"/>
            <person name="Wu L."/>
            <person name="Ma J."/>
        </authorList>
    </citation>
    <scope>NUCLEOTIDE SEQUENCE [LARGE SCALE GENOMIC DNA]</scope>
    <source>
        <strain evidence="3">CCM 7480</strain>
    </source>
</reference>
<evidence type="ECO:0000313" key="2">
    <source>
        <dbReference type="EMBL" id="MFC3457674.1"/>
    </source>
</evidence>
<keyword evidence="1" id="KW-0472">Membrane</keyword>
<protein>
    <submittedName>
        <fullName evidence="2">DUF2244 domain-containing protein</fullName>
    </submittedName>
</protein>
<comment type="caution">
    <text evidence="2">The sequence shown here is derived from an EMBL/GenBank/DDBJ whole genome shotgun (WGS) entry which is preliminary data.</text>
</comment>
<evidence type="ECO:0000313" key="3">
    <source>
        <dbReference type="Proteomes" id="UP001595665"/>
    </source>
</evidence>
<accession>A0ABV7PES8</accession>
<name>A0ABV7PES8_9BURK</name>
<organism evidence="2 3">
    <name type="scientific">Massilia haematophila</name>
    <dbReference type="NCBI Taxonomy" id="457923"/>
    <lineage>
        <taxon>Bacteria</taxon>
        <taxon>Pseudomonadati</taxon>
        <taxon>Pseudomonadota</taxon>
        <taxon>Betaproteobacteria</taxon>
        <taxon>Burkholderiales</taxon>
        <taxon>Oxalobacteraceae</taxon>
        <taxon>Telluria group</taxon>
        <taxon>Massilia</taxon>
    </lineage>
</organism>
<sequence>MARHWTLKRNCSLTPRQSLAVYALLCGASFVIAFVFLLQGFWMVFAFALLEMTAVGLALLHYARHALDVETIALTDHCLLIERIDAGRREVIRLDPTWLRVLPPEPRTRKLIHLESHGAQVTIGAYVSEATRLQVARELKLAMRAGSGRHHGGKLSSM</sequence>
<gene>
    <name evidence="2" type="ORF">ACFOPH_05365</name>
</gene>
<keyword evidence="1" id="KW-1133">Transmembrane helix</keyword>